<proteinExistence type="predicted"/>
<gene>
    <name evidence="10" type="ORF">H9862_01520</name>
</gene>
<keyword evidence="2" id="KW-0902">Two-component regulatory system</keyword>
<evidence type="ECO:0000256" key="1">
    <source>
        <dbReference type="ARBA" id="ARBA00022553"/>
    </source>
</evidence>
<evidence type="ECO:0000256" key="4">
    <source>
        <dbReference type="ARBA" id="ARBA00023125"/>
    </source>
</evidence>
<dbReference type="InterPro" id="IPR011006">
    <property type="entry name" value="CheY-like_superfamily"/>
</dbReference>
<protein>
    <submittedName>
        <fullName evidence="10">Response regulator transcription factor</fullName>
    </submittedName>
</protein>
<dbReference type="Proteomes" id="UP000823964">
    <property type="component" value="Unassembled WGS sequence"/>
</dbReference>
<dbReference type="InterPro" id="IPR016032">
    <property type="entry name" value="Sig_transdc_resp-reg_C-effctor"/>
</dbReference>
<dbReference type="FunFam" id="3.40.50.2300:FF:000001">
    <property type="entry name" value="DNA-binding response regulator PhoB"/>
    <property type="match status" value="1"/>
</dbReference>
<dbReference type="Gene3D" id="6.10.250.690">
    <property type="match status" value="1"/>
</dbReference>
<dbReference type="Pfam" id="PF00072">
    <property type="entry name" value="Response_reg"/>
    <property type="match status" value="1"/>
</dbReference>
<dbReference type="InterPro" id="IPR001789">
    <property type="entry name" value="Sig_transdc_resp-reg_receiver"/>
</dbReference>
<dbReference type="Gene3D" id="3.40.50.2300">
    <property type="match status" value="1"/>
</dbReference>
<dbReference type="SMART" id="SM00448">
    <property type="entry name" value="REC"/>
    <property type="match status" value="1"/>
</dbReference>
<feature type="DNA-binding region" description="OmpR/PhoB-type" evidence="7">
    <location>
        <begin position="126"/>
        <end position="223"/>
    </location>
</feature>
<dbReference type="EMBL" id="DXFQ01000022">
    <property type="protein sequence ID" value="HIX19263.1"/>
    <property type="molecule type" value="Genomic_DNA"/>
</dbReference>
<dbReference type="GO" id="GO:0005829">
    <property type="term" value="C:cytosol"/>
    <property type="evidence" value="ECO:0007669"/>
    <property type="project" value="TreeGrafter"/>
</dbReference>
<reference evidence="10" key="2">
    <citation type="submission" date="2021-04" db="EMBL/GenBank/DDBJ databases">
        <authorList>
            <person name="Gilroy R."/>
        </authorList>
    </citation>
    <scope>NUCLEOTIDE SEQUENCE</scope>
    <source>
        <strain evidence="10">14975</strain>
    </source>
</reference>
<reference evidence="10" key="1">
    <citation type="journal article" date="2021" name="PeerJ">
        <title>Extensive microbial diversity within the chicken gut microbiome revealed by metagenomics and culture.</title>
        <authorList>
            <person name="Gilroy R."/>
            <person name="Ravi A."/>
            <person name="Getino M."/>
            <person name="Pursley I."/>
            <person name="Horton D.L."/>
            <person name="Alikhan N.F."/>
            <person name="Baker D."/>
            <person name="Gharbi K."/>
            <person name="Hall N."/>
            <person name="Watson M."/>
            <person name="Adriaenssens E.M."/>
            <person name="Foster-Nyarko E."/>
            <person name="Jarju S."/>
            <person name="Secka A."/>
            <person name="Antonio M."/>
            <person name="Oren A."/>
            <person name="Chaudhuri R.R."/>
            <person name="La Ragione R."/>
            <person name="Hildebrand F."/>
            <person name="Pallen M.J."/>
        </authorList>
    </citation>
    <scope>NUCLEOTIDE SEQUENCE</scope>
    <source>
        <strain evidence="10">14975</strain>
    </source>
</reference>
<sequence length="228" mass="25258">MNILIVEDDEDIAELVAFNLERQGWSASMAHEGTEGLELIRSTRPDLVILDIMLPGMDGLEIYRAMKGSPLTASIPVLFLTARAQLEDRLAGLKLGADDYVTKPFSPKELMLRVRNILSRANAGAARLIVRSGSLVLDKNTLHASLAGEPLDLTTAEFKLLAYLMERPGKVQDRYELQKILFGYADTTQSRALDTHVKRLRQKLGSYAGCIVTERGTGYYFEPMAEGV</sequence>
<evidence type="ECO:0000256" key="5">
    <source>
        <dbReference type="ARBA" id="ARBA00023163"/>
    </source>
</evidence>
<evidence type="ECO:0000256" key="3">
    <source>
        <dbReference type="ARBA" id="ARBA00023015"/>
    </source>
</evidence>
<comment type="caution">
    <text evidence="10">The sequence shown here is derived from an EMBL/GenBank/DDBJ whole genome shotgun (WGS) entry which is preliminary data.</text>
</comment>
<dbReference type="PANTHER" id="PTHR48111">
    <property type="entry name" value="REGULATOR OF RPOS"/>
    <property type="match status" value="1"/>
</dbReference>
<feature type="domain" description="OmpR/PhoB-type" evidence="9">
    <location>
        <begin position="126"/>
        <end position="223"/>
    </location>
</feature>
<keyword evidence="5" id="KW-0804">Transcription</keyword>
<feature type="modified residue" description="4-aspartylphosphate" evidence="6">
    <location>
        <position position="51"/>
    </location>
</feature>
<evidence type="ECO:0000313" key="11">
    <source>
        <dbReference type="Proteomes" id="UP000823964"/>
    </source>
</evidence>
<name>A0A9D1V9U6_9BACT</name>
<dbReference type="GO" id="GO:0006355">
    <property type="term" value="P:regulation of DNA-templated transcription"/>
    <property type="evidence" value="ECO:0007669"/>
    <property type="project" value="InterPro"/>
</dbReference>
<dbReference type="SUPFAM" id="SSF46894">
    <property type="entry name" value="C-terminal effector domain of the bipartite response regulators"/>
    <property type="match status" value="1"/>
</dbReference>
<evidence type="ECO:0000259" key="9">
    <source>
        <dbReference type="PROSITE" id="PS51755"/>
    </source>
</evidence>
<keyword evidence="1 6" id="KW-0597">Phosphoprotein</keyword>
<dbReference type="InterPro" id="IPR001867">
    <property type="entry name" value="OmpR/PhoB-type_DNA-bd"/>
</dbReference>
<dbReference type="SMART" id="SM00862">
    <property type="entry name" value="Trans_reg_C"/>
    <property type="match status" value="1"/>
</dbReference>
<accession>A0A9D1V9U6</accession>
<dbReference type="PANTHER" id="PTHR48111:SF21">
    <property type="entry name" value="DNA-BINDING DUAL MASTER TRANSCRIPTIONAL REGULATOR RPAA"/>
    <property type="match status" value="1"/>
</dbReference>
<dbReference type="GO" id="GO:0032993">
    <property type="term" value="C:protein-DNA complex"/>
    <property type="evidence" value="ECO:0007669"/>
    <property type="project" value="TreeGrafter"/>
</dbReference>
<evidence type="ECO:0000256" key="6">
    <source>
        <dbReference type="PROSITE-ProRule" id="PRU00169"/>
    </source>
</evidence>
<dbReference type="GO" id="GO:0000976">
    <property type="term" value="F:transcription cis-regulatory region binding"/>
    <property type="evidence" value="ECO:0007669"/>
    <property type="project" value="TreeGrafter"/>
</dbReference>
<dbReference type="InterPro" id="IPR036388">
    <property type="entry name" value="WH-like_DNA-bd_sf"/>
</dbReference>
<evidence type="ECO:0000256" key="7">
    <source>
        <dbReference type="PROSITE-ProRule" id="PRU01091"/>
    </source>
</evidence>
<dbReference type="GO" id="GO:0000156">
    <property type="term" value="F:phosphorelay response regulator activity"/>
    <property type="evidence" value="ECO:0007669"/>
    <property type="project" value="TreeGrafter"/>
</dbReference>
<evidence type="ECO:0000256" key="2">
    <source>
        <dbReference type="ARBA" id="ARBA00023012"/>
    </source>
</evidence>
<evidence type="ECO:0000313" key="10">
    <source>
        <dbReference type="EMBL" id="HIX19263.1"/>
    </source>
</evidence>
<dbReference type="InterPro" id="IPR039420">
    <property type="entry name" value="WalR-like"/>
</dbReference>
<dbReference type="SUPFAM" id="SSF52172">
    <property type="entry name" value="CheY-like"/>
    <property type="match status" value="1"/>
</dbReference>
<keyword evidence="3" id="KW-0805">Transcription regulation</keyword>
<feature type="domain" description="Response regulatory" evidence="8">
    <location>
        <begin position="2"/>
        <end position="118"/>
    </location>
</feature>
<dbReference type="PROSITE" id="PS51755">
    <property type="entry name" value="OMPR_PHOB"/>
    <property type="match status" value="1"/>
</dbReference>
<keyword evidence="4 7" id="KW-0238">DNA-binding</keyword>
<dbReference type="AlphaFoldDB" id="A0A9D1V9U6"/>
<evidence type="ECO:0000259" key="8">
    <source>
        <dbReference type="PROSITE" id="PS50110"/>
    </source>
</evidence>
<dbReference type="CDD" id="cd00383">
    <property type="entry name" value="trans_reg_C"/>
    <property type="match status" value="1"/>
</dbReference>
<organism evidence="10 11">
    <name type="scientific">Candidatus Akkermansia intestinigallinarum</name>
    <dbReference type="NCBI Taxonomy" id="2838431"/>
    <lineage>
        <taxon>Bacteria</taxon>
        <taxon>Pseudomonadati</taxon>
        <taxon>Verrucomicrobiota</taxon>
        <taxon>Verrucomicrobiia</taxon>
        <taxon>Verrucomicrobiales</taxon>
        <taxon>Akkermansiaceae</taxon>
        <taxon>Akkermansia</taxon>
    </lineage>
</organism>
<dbReference type="PROSITE" id="PS50110">
    <property type="entry name" value="RESPONSE_REGULATORY"/>
    <property type="match status" value="1"/>
</dbReference>
<dbReference type="Pfam" id="PF00486">
    <property type="entry name" value="Trans_reg_C"/>
    <property type="match status" value="1"/>
</dbReference>
<dbReference type="Gene3D" id="1.10.10.10">
    <property type="entry name" value="Winged helix-like DNA-binding domain superfamily/Winged helix DNA-binding domain"/>
    <property type="match status" value="1"/>
</dbReference>